<evidence type="ECO:0000313" key="6">
    <source>
        <dbReference type="EMBL" id="KAG2233016.1"/>
    </source>
</evidence>
<evidence type="ECO:0000313" key="7">
    <source>
        <dbReference type="Proteomes" id="UP000613177"/>
    </source>
</evidence>
<feature type="region of interest" description="Disordered" evidence="4">
    <location>
        <begin position="222"/>
        <end position="249"/>
    </location>
</feature>
<sequence length="643" mass="71418">MKKSRDAITIYHNTSSDNSEDETAAVSPVSHSSTETQSNDDLSKDISSIKLSATGSVQLTSPTNATTNAILSLKNNPFFQDKRKWDDSFTVAEKKELTGNIVKAAKDNAGETYVTLQEEEYTVLNLSHEDEDDSQAMMQMVPSDQDPKVKRKAQNRAAQRAFRERKERYVKELEAKIKQVQDANLVTTTQLVRENQQLRSIIYRLETENYALKGIPLQPYQHQATLSPQPPNQQQQQQQRQNGGANYPTIAPLLPQQPLLLPAYLSSPTPSVLQNSPSVNHMMMLASSPLQQYPMSPVVSTNITHNHLISTSPQNSPKLPLPISKKVSTKKNNTTSPPPQNNQPLEYTFSISTPASLRPSGGSVSSSKHTRSEPVELVQLYPPGGKRNTETPTLQKSDLILLSSTNKTYNVAASVSSQGSAKVTTPSGIAVADDTSSIVSDKTNSSINTQLQRKKIQQLELDMFDCHIDTEGQLFCEKLYNEVCNDAFNRLLSEPLFDRMGKLNLSISSYPVPIVTGHHIQLPCEQSADESSDDEEDNRVKENNLKENRVKENKPAVSENDEKRSTNEDETAAASPAASIEQKKLLTCPEIWYLLNQHEKVNSFTTDQLCQTVKELAKCSDSGPVLEESDLRQILSKMDQGYL</sequence>
<dbReference type="Proteomes" id="UP000613177">
    <property type="component" value="Unassembled WGS sequence"/>
</dbReference>
<dbReference type="SMART" id="SM00338">
    <property type="entry name" value="BRLZ"/>
    <property type="match status" value="1"/>
</dbReference>
<gene>
    <name evidence="6" type="ORF">INT48_007592</name>
</gene>
<organism evidence="6 7">
    <name type="scientific">Thamnidium elegans</name>
    <dbReference type="NCBI Taxonomy" id="101142"/>
    <lineage>
        <taxon>Eukaryota</taxon>
        <taxon>Fungi</taxon>
        <taxon>Fungi incertae sedis</taxon>
        <taxon>Mucoromycota</taxon>
        <taxon>Mucoromycotina</taxon>
        <taxon>Mucoromycetes</taxon>
        <taxon>Mucorales</taxon>
        <taxon>Mucorineae</taxon>
        <taxon>Mucoraceae</taxon>
        <taxon>Thamnidium</taxon>
    </lineage>
</organism>
<dbReference type="PANTHER" id="PTHR40621">
    <property type="entry name" value="TRANSCRIPTION FACTOR KAPC-RELATED"/>
    <property type="match status" value="1"/>
</dbReference>
<evidence type="ECO:0000256" key="1">
    <source>
        <dbReference type="ARBA" id="ARBA00004123"/>
    </source>
</evidence>
<feature type="compositionally biased region" description="Basic and acidic residues" evidence="4">
    <location>
        <begin position="538"/>
        <end position="567"/>
    </location>
</feature>
<comment type="subcellular location">
    <subcellularLocation>
        <location evidence="2">Cytoplasm</location>
    </subcellularLocation>
    <subcellularLocation>
        <location evidence="1">Nucleus</location>
    </subcellularLocation>
</comment>
<dbReference type="CDD" id="cd14688">
    <property type="entry name" value="bZIP_YAP"/>
    <property type="match status" value="1"/>
</dbReference>
<dbReference type="AlphaFoldDB" id="A0A8H7VSH2"/>
<protein>
    <recommendedName>
        <fullName evidence="5">BZIP domain-containing protein</fullName>
    </recommendedName>
</protein>
<keyword evidence="3" id="KW-0539">Nucleus</keyword>
<reference evidence="6" key="1">
    <citation type="submission" date="2021-01" db="EMBL/GenBank/DDBJ databases">
        <title>Metabolic potential, ecology and presence of endohyphal bacteria is reflected in genomic diversity of Mucoromycotina.</title>
        <authorList>
            <person name="Muszewska A."/>
            <person name="Okrasinska A."/>
            <person name="Steczkiewicz K."/>
            <person name="Drgas O."/>
            <person name="Orlowska M."/>
            <person name="Perlinska-Lenart U."/>
            <person name="Aleksandrzak-Piekarczyk T."/>
            <person name="Szatraj K."/>
            <person name="Zielenkiewicz U."/>
            <person name="Pilsyk S."/>
            <person name="Malc E."/>
            <person name="Mieczkowski P."/>
            <person name="Kruszewska J.S."/>
            <person name="Biernat P."/>
            <person name="Pawlowska J."/>
        </authorList>
    </citation>
    <scope>NUCLEOTIDE SEQUENCE</scope>
    <source>
        <strain evidence="6">WA0000018081</strain>
    </source>
</reference>
<dbReference type="InterPro" id="IPR046347">
    <property type="entry name" value="bZIP_sf"/>
</dbReference>
<proteinExistence type="predicted"/>
<feature type="compositionally biased region" description="Polar residues" evidence="4">
    <location>
        <begin position="308"/>
        <end position="317"/>
    </location>
</feature>
<dbReference type="Pfam" id="PF00170">
    <property type="entry name" value="bZIP_1"/>
    <property type="match status" value="1"/>
</dbReference>
<dbReference type="Gene3D" id="1.20.5.170">
    <property type="match status" value="1"/>
</dbReference>
<feature type="compositionally biased region" description="Acidic residues" evidence="4">
    <location>
        <begin position="527"/>
        <end position="537"/>
    </location>
</feature>
<evidence type="ECO:0000256" key="4">
    <source>
        <dbReference type="SAM" id="MobiDB-lite"/>
    </source>
</evidence>
<dbReference type="GO" id="GO:0090575">
    <property type="term" value="C:RNA polymerase II transcription regulator complex"/>
    <property type="evidence" value="ECO:0007669"/>
    <property type="project" value="TreeGrafter"/>
</dbReference>
<dbReference type="GO" id="GO:0005737">
    <property type="term" value="C:cytoplasm"/>
    <property type="evidence" value="ECO:0007669"/>
    <property type="project" value="UniProtKB-SubCell"/>
</dbReference>
<evidence type="ECO:0000256" key="2">
    <source>
        <dbReference type="ARBA" id="ARBA00004496"/>
    </source>
</evidence>
<dbReference type="EMBL" id="JAEPRE010000092">
    <property type="protein sequence ID" value="KAG2233016.1"/>
    <property type="molecule type" value="Genomic_DNA"/>
</dbReference>
<name>A0A8H7VSH2_9FUNG</name>
<feature type="compositionally biased region" description="Polar residues" evidence="4">
    <location>
        <begin position="29"/>
        <end position="43"/>
    </location>
</feature>
<comment type="caution">
    <text evidence="6">The sequence shown here is derived from an EMBL/GenBank/DDBJ whole genome shotgun (WGS) entry which is preliminary data.</text>
</comment>
<feature type="domain" description="BZIP" evidence="5">
    <location>
        <begin position="150"/>
        <end position="165"/>
    </location>
</feature>
<dbReference type="GO" id="GO:0000976">
    <property type="term" value="F:transcription cis-regulatory region binding"/>
    <property type="evidence" value="ECO:0007669"/>
    <property type="project" value="InterPro"/>
</dbReference>
<dbReference type="Gene3D" id="1.10.238.100">
    <property type="entry name" value="YAP1 redox domain. Chain B"/>
    <property type="match status" value="1"/>
</dbReference>
<dbReference type="PROSITE" id="PS00036">
    <property type="entry name" value="BZIP_BASIC"/>
    <property type="match status" value="1"/>
</dbReference>
<evidence type="ECO:0000259" key="5">
    <source>
        <dbReference type="PROSITE" id="PS00036"/>
    </source>
</evidence>
<dbReference type="PANTHER" id="PTHR40621:SF6">
    <property type="entry name" value="AP-1-LIKE TRANSCRIPTION FACTOR YAP1-RELATED"/>
    <property type="match status" value="1"/>
</dbReference>
<feature type="region of interest" description="Disordered" evidence="4">
    <location>
        <begin position="525"/>
        <end position="579"/>
    </location>
</feature>
<accession>A0A8H7VSH2</accession>
<feature type="region of interest" description="Disordered" evidence="4">
    <location>
        <begin position="308"/>
        <end position="391"/>
    </location>
</feature>
<feature type="region of interest" description="Disordered" evidence="4">
    <location>
        <begin position="1"/>
        <end position="43"/>
    </location>
</feature>
<dbReference type="SUPFAM" id="SSF111430">
    <property type="entry name" value="YAP1 redox domain"/>
    <property type="match status" value="1"/>
</dbReference>
<feature type="compositionally biased region" description="Low complexity" evidence="4">
    <location>
        <begin position="232"/>
        <end position="249"/>
    </location>
</feature>
<dbReference type="SUPFAM" id="SSF57959">
    <property type="entry name" value="Leucine zipper domain"/>
    <property type="match status" value="1"/>
</dbReference>
<dbReference type="GO" id="GO:0001228">
    <property type="term" value="F:DNA-binding transcription activator activity, RNA polymerase II-specific"/>
    <property type="evidence" value="ECO:0007669"/>
    <property type="project" value="TreeGrafter"/>
</dbReference>
<dbReference type="InterPro" id="IPR004827">
    <property type="entry name" value="bZIP"/>
</dbReference>
<dbReference type="InterPro" id="IPR023167">
    <property type="entry name" value="Yap1_redox_dom_sf"/>
</dbReference>
<feature type="compositionally biased region" description="Low complexity" evidence="4">
    <location>
        <begin position="324"/>
        <end position="335"/>
    </location>
</feature>
<evidence type="ECO:0000256" key="3">
    <source>
        <dbReference type="ARBA" id="ARBA00023242"/>
    </source>
</evidence>
<dbReference type="InterPro" id="IPR050936">
    <property type="entry name" value="AP-1-like"/>
</dbReference>
<keyword evidence="7" id="KW-1185">Reference proteome</keyword>